<name>A0ACD3AK69_9AGAR</name>
<dbReference type="EMBL" id="ML208421">
    <property type="protein sequence ID" value="TFK65926.1"/>
    <property type="molecule type" value="Genomic_DNA"/>
</dbReference>
<evidence type="ECO:0000313" key="2">
    <source>
        <dbReference type="Proteomes" id="UP000308600"/>
    </source>
</evidence>
<evidence type="ECO:0000313" key="1">
    <source>
        <dbReference type="EMBL" id="TFK65926.1"/>
    </source>
</evidence>
<sequence>MNPSMDPAALSLVVTWVETIVFGIYTALFFESTLITIKRSDARSASARVFTISTVIMYVIATIHIALALCRTIIGYVYTPIPAQHAYWFSKAPEHLAYFDLTNCMCWMGEFLLIYRCWIIWEKRFIVIIPSVLMFFSGIALGIFINIVWSVPGRILKYPGVVDAILPLFLAQNVWTTALLAYRLIRQHKQSEASGIRDTPTRTNLYQVGRIMLESAALFTLDLILSIVLHLVGSNIKVVFIELMVPIIGISFSLIAVRVHLSATHQPENPASFTIDWAVSDPVGELNTIGEVDTKGRMYEGLEGKAEVDHELGIIRDTKLRAMGMLQGSR</sequence>
<gene>
    <name evidence="1" type="ORF">BDN72DRAFT_900284</name>
</gene>
<proteinExistence type="predicted"/>
<reference evidence="1 2" key="1">
    <citation type="journal article" date="2019" name="Nat. Ecol. Evol.">
        <title>Megaphylogeny resolves global patterns of mushroom evolution.</title>
        <authorList>
            <person name="Varga T."/>
            <person name="Krizsan K."/>
            <person name="Foldi C."/>
            <person name="Dima B."/>
            <person name="Sanchez-Garcia M."/>
            <person name="Sanchez-Ramirez S."/>
            <person name="Szollosi G.J."/>
            <person name="Szarkandi J.G."/>
            <person name="Papp V."/>
            <person name="Albert L."/>
            <person name="Andreopoulos W."/>
            <person name="Angelini C."/>
            <person name="Antonin V."/>
            <person name="Barry K.W."/>
            <person name="Bougher N.L."/>
            <person name="Buchanan P."/>
            <person name="Buyck B."/>
            <person name="Bense V."/>
            <person name="Catcheside P."/>
            <person name="Chovatia M."/>
            <person name="Cooper J."/>
            <person name="Damon W."/>
            <person name="Desjardin D."/>
            <person name="Finy P."/>
            <person name="Geml J."/>
            <person name="Haridas S."/>
            <person name="Hughes K."/>
            <person name="Justo A."/>
            <person name="Karasinski D."/>
            <person name="Kautmanova I."/>
            <person name="Kiss B."/>
            <person name="Kocsube S."/>
            <person name="Kotiranta H."/>
            <person name="LaButti K.M."/>
            <person name="Lechner B.E."/>
            <person name="Liimatainen K."/>
            <person name="Lipzen A."/>
            <person name="Lukacs Z."/>
            <person name="Mihaltcheva S."/>
            <person name="Morgado L.N."/>
            <person name="Niskanen T."/>
            <person name="Noordeloos M.E."/>
            <person name="Ohm R.A."/>
            <person name="Ortiz-Santana B."/>
            <person name="Ovrebo C."/>
            <person name="Racz N."/>
            <person name="Riley R."/>
            <person name="Savchenko A."/>
            <person name="Shiryaev A."/>
            <person name="Soop K."/>
            <person name="Spirin V."/>
            <person name="Szebenyi C."/>
            <person name="Tomsovsky M."/>
            <person name="Tulloss R.E."/>
            <person name="Uehling J."/>
            <person name="Grigoriev I.V."/>
            <person name="Vagvolgyi C."/>
            <person name="Papp T."/>
            <person name="Martin F.M."/>
            <person name="Miettinen O."/>
            <person name="Hibbett D.S."/>
            <person name="Nagy L.G."/>
        </authorList>
    </citation>
    <scope>NUCLEOTIDE SEQUENCE [LARGE SCALE GENOMIC DNA]</scope>
    <source>
        <strain evidence="1 2">NL-1719</strain>
    </source>
</reference>
<accession>A0ACD3AK69</accession>
<dbReference type="Proteomes" id="UP000308600">
    <property type="component" value="Unassembled WGS sequence"/>
</dbReference>
<keyword evidence="2" id="KW-1185">Reference proteome</keyword>
<protein>
    <submittedName>
        <fullName evidence="1">Uncharacterized protein</fullName>
    </submittedName>
</protein>
<organism evidence="1 2">
    <name type="scientific">Pluteus cervinus</name>
    <dbReference type="NCBI Taxonomy" id="181527"/>
    <lineage>
        <taxon>Eukaryota</taxon>
        <taxon>Fungi</taxon>
        <taxon>Dikarya</taxon>
        <taxon>Basidiomycota</taxon>
        <taxon>Agaricomycotina</taxon>
        <taxon>Agaricomycetes</taxon>
        <taxon>Agaricomycetidae</taxon>
        <taxon>Agaricales</taxon>
        <taxon>Pluteineae</taxon>
        <taxon>Pluteaceae</taxon>
        <taxon>Pluteus</taxon>
    </lineage>
</organism>